<proteinExistence type="predicted"/>
<name>A0A923NAC4_9FIRM</name>
<dbReference type="RefSeq" id="WP_249286562.1">
    <property type="nucleotide sequence ID" value="NZ_JACRWC010000048.1"/>
</dbReference>
<keyword evidence="1" id="KW-1133">Transmembrane helix</keyword>
<keyword evidence="3" id="KW-1185">Reference proteome</keyword>
<evidence type="ECO:0000313" key="3">
    <source>
        <dbReference type="Proteomes" id="UP000644115"/>
    </source>
</evidence>
<evidence type="ECO:0000256" key="1">
    <source>
        <dbReference type="SAM" id="Phobius"/>
    </source>
</evidence>
<dbReference type="AlphaFoldDB" id="A0A923NAC4"/>
<sequence>MKKYIIVLIAMAILLLCLCIYGWIKQESDKKQATTLQKDRIDAGNTIFSYYGKEAESFAESFDENVVYCLKYARNRETAMNYTIEDKKLIREVFNALTKVRVTGETDQRTEDFQDILTFELPMGKSCTLVFEAGNLVVGDKVYKISDAEDLWALTTQIALENEPEGHHENQHGDRHHE</sequence>
<accession>A0A923NAC4</accession>
<comment type="caution">
    <text evidence="2">The sequence shown here is derived from an EMBL/GenBank/DDBJ whole genome shotgun (WGS) entry which is preliminary data.</text>
</comment>
<reference evidence="2" key="1">
    <citation type="submission" date="2020-08" db="EMBL/GenBank/DDBJ databases">
        <authorList>
            <person name="Liu C."/>
            <person name="Sun Q."/>
        </authorList>
    </citation>
    <scope>NUCLEOTIDE SEQUENCE</scope>
    <source>
        <strain evidence="2">BX16</strain>
    </source>
</reference>
<dbReference type="EMBL" id="JACRWC010000048">
    <property type="protein sequence ID" value="MBC5999085.1"/>
    <property type="molecule type" value="Genomic_DNA"/>
</dbReference>
<keyword evidence="1" id="KW-0472">Membrane</keyword>
<gene>
    <name evidence="2" type="ORF">H8876_03605</name>
</gene>
<evidence type="ECO:0000313" key="2">
    <source>
        <dbReference type="EMBL" id="MBC5999085.1"/>
    </source>
</evidence>
<organism evidence="2 3">
    <name type="scientific">Lentihominibacter faecis</name>
    <dbReference type="NCBI Taxonomy" id="2764712"/>
    <lineage>
        <taxon>Bacteria</taxon>
        <taxon>Bacillati</taxon>
        <taxon>Bacillota</taxon>
        <taxon>Clostridia</taxon>
        <taxon>Peptostreptococcales</taxon>
        <taxon>Anaerovoracaceae</taxon>
        <taxon>Lentihominibacter</taxon>
    </lineage>
</organism>
<protein>
    <submittedName>
        <fullName evidence="2">Uncharacterized protein</fullName>
    </submittedName>
</protein>
<dbReference type="Proteomes" id="UP000644115">
    <property type="component" value="Unassembled WGS sequence"/>
</dbReference>
<feature type="transmembrane region" description="Helical" evidence="1">
    <location>
        <begin position="6"/>
        <end position="24"/>
    </location>
</feature>
<keyword evidence="1" id="KW-0812">Transmembrane</keyword>